<organism evidence="2 3">
    <name type="scientific">Vanilla planifolia</name>
    <name type="common">Vanilla</name>
    <dbReference type="NCBI Taxonomy" id="51239"/>
    <lineage>
        <taxon>Eukaryota</taxon>
        <taxon>Viridiplantae</taxon>
        <taxon>Streptophyta</taxon>
        <taxon>Embryophyta</taxon>
        <taxon>Tracheophyta</taxon>
        <taxon>Spermatophyta</taxon>
        <taxon>Magnoliopsida</taxon>
        <taxon>Liliopsida</taxon>
        <taxon>Asparagales</taxon>
        <taxon>Orchidaceae</taxon>
        <taxon>Vanilloideae</taxon>
        <taxon>Vanilleae</taxon>
        <taxon>Vanilla</taxon>
    </lineage>
</organism>
<reference evidence="2 3" key="1">
    <citation type="journal article" date="2020" name="Nat. Food">
        <title>A phased Vanilla planifolia genome enables genetic improvement of flavour and production.</title>
        <authorList>
            <person name="Hasing T."/>
            <person name="Tang H."/>
            <person name="Brym M."/>
            <person name="Khazi F."/>
            <person name="Huang T."/>
            <person name="Chambers A.H."/>
        </authorList>
    </citation>
    <scope>NUCLEOTIDE SEQUENCE [LARGE SCALE GENOMIC DNA]</scope>
    <source>
        <tissue evidence="2">Leaf</tissue>
    </source>
</reference>
<evidence type="ECO:0000256" key="1">
    <source>
        <dbReference type="SAM" id="MobiDB-lite"/>
    </source>
</evidence>
<gene>
    <name evidence="2" type="ORF">HPP92_012190</name>
</gene>
<evidence type="ECO:0000313" key="2">
    <source>
        <dbReference type="EMBL" id="KAG0484106.1"/>
    </source>
</evidence>
<dbReference type="Proteomes" id="UP000639772">
    <property type="component" value="Unassembled WGS sequence"/>
</dbReference>
<evidence type="ECO:0000313" key="3">
    <source>
        <dbReference type="Proteomes" id="UP000639772"/>
    </source>
</evidence>
<feature type="region of interest" description="Disordered" evidence="1">
    <location>
        <begin position="1"/>
        <end position="53"/>
    </location>
</feature>
<name>A0A835V5R5_VANPL</name>
<protein>
    <submittedName>
        <fullName evidence="2">Uncharacterized protein</fullName>
    </submittedName>
</protein>
<proteinExistence type="predicted"/>
<dbReference type="AlphaFoldDB" id="A0A835V5R5"/>
<comment type="caution">
    <text evidence="2">The sequence shown here is derived from an EMBL/GenBank/DDBJ whole genome shotgun (WGS) entry which is preliminary data.</text>
</comment>
<dbReference type="EMBL" id="JADCNM010000005">
    <property type="protein sequence ID" value="KAG0484106.1"/>
    <property type="molecule type" value="Genomic_DNA"/>
</dbReference>
<accession>A0A835V5R5</accession>
<sequence length="53" mass="5643">MQDLQPEVSIVPSVRRTSDEPQQAEKGSEPTPIRAEGSRLPNVCGGVSHGEDA</sequence>